<accession>A0ABZ0VZ81</accession>
<dbReference type="Proteomes" id="UP001325680">
    <property type="component" value="Chromosome"/>
</dbReference>
<dbReference type="RefSeq" id="WP_114789987.1">
    <property type="nucleotide sequence ID" value="NZ_CP139960.1"/>
</dbReference>
<reference evidence="1 2" key="1">
    <citation type="submission" date="2023-12" db="EMBL/GenBank/DDBJ databases">
        <title>Genome sequencing and assembly of bacterial species from a model synthetic community.</title>
        <authorList>
            <person name="Hogle S.L."/>
        </authorList>
    </citation>
    <scope>NUCLEOTIDE SEQUENCE [LARGE SCALE GENOMIC DNA]</scope>
    <source>
        <strain evidence="1 2">HAMBI_3031</strain>
    </source>
</reference>
<keyword evidence="2" id="KW-1185">Reference proteome</keyword>
<sequence>MKNIDLFRKDFLNANTWAQRKDGVPIDVLDKLTKEELKIAEAELINIVSLKDHWPVIGLGYIKSKSALSKLYDLLNSAEGPMKVTIAHSIFQICRDTKMADIVLNTMPTITNPFELIDILYFLPDFKDENITELHHNYRNHTDYLVAYNATQSLGLSTDEVVKKFRDKE</sequence>
<dbReference type="EMBL" id="CP139960">
    <property type="protein sequence ID" value="WQD36338.1"/>
    <property type="molecule type" value="Genomic_DNA"/>
</dbReference>
<name>A0ABZ0VZ81_9BACT</name>
<evidence type="ECO:0000313" key="1">
    <source>
        <dbReference type="EMBL" id="WQD36338.1"/>
    </source>
</evidence>
<organism evidence="1 2">
    <name type="scientific">Niabella yanshanensis</name>
    <dbReference type="NCBI Taxonomy" id="577386"/>
    <lineage>
        <taxon>Bacteria</taxon>
        <taxon>Pseudomonadati</taxon>
        <taxon>Bacteroidota</taxon>
        <taxon>Chitinophagia</taxon>
        <taxon>Chitinophagales</taxon>
        <taxon>Chitinophagaceae</taxon>
        <taxon>Niabella</taxon>
    </lineage>
</organism>
<gene>
    <name evidence="1" type="ORF">U0035_11750</name>
</gene>
<protein>
    <submittedName>
        <fullName evidence="1">Uncharacterized protein</fullName>
    </submittedName>
</protein>
<proteinExistence type="predicted"/>
<evidence type="ECO:0000313" key="2">
    <source>
        <dbReference type="Proteomes" id="UP001325680"/>
    </source>
</evidence>